<feature type="binding site" evidence="19">
    <location>
        <position position="272"/>
    </location>
    <ligand>
        <name>Zn(2+)</name>
        <dbReference type="ChEBI" id="CHEBI:29105"/>
    </ligand>
</feature>
<dbReference type="EMBL" id="JBBNPS010000010">
    <property type="protein sequence ID" value="MEQ3353635.1"/>
    <property type="molecule type" value="Genomic_DNA"/>
</dbReference>
<accession>A0ABV1J6T5</accession>
<evidence type="ECO:0000256" key="13">
    <source>
        <dbReference type="ARBA" id="ARBA00022723"/>
    </source>
</evidence>
<evidence type="ECO:0000256" key="10">
    <source>
        <dbReference type="ARBA" id="ARBA00022628"/>
    </source>
</evidence>
<comment type="catalytic activity">
    <reaction evidence="1">
        <text>(6S)-5-methyl-5,6,7,8-tetrahydrofolate + L-homocysteine = (6S)-5,6,7,8-tetrahydrofolate + L-methionine</text>
        <dbReference type="Rhea" id="RHEA:11172"/>
        <dbReference type="ChEBI" id="CHEBI:18608"/>
        <dbReference type="ChEBI" id="CHEBI:57453"/>
        <dbReference type="ChEBI" id="CHEBI:57844"/>
        <dbReference type="ChEBI" id="CHEBI:58199"/>
        <dbReference type="EC" id="2.1.1.13"/>
    </reaction>
</comment>
<protein>
    <recommendedName>
        <fullName evidence="7">Methionine synthase</fullName>
        <ecNumber evidence="6">2.1.1.13</ecNumber>
    </recommendedName>
    <alternativeName>
        <fullName evidence="18">5-methyltetrahydrofolate--homocysteine methyltransferase</fullName>
    </alternativeName>
</protein>
<evidence type="ECO:0000256" key="17">
    <source>
        <dbReference type="ARBA" id="ARBA00025552"/>
    </source>
</evidence>
<organism evidence="24 25">
    <name type="scientific">Aedoeadaptatus acetigenes</name>
    <dbReference type="NCBI Taxonomy" id="2981723"/>
    <lineage>
        <taxon>Bacteria</taxon>
        <taxon>Bacillati</taxon>
        <taxon>Bacillota</taxon>
        <taxon>Tissierellia</taxon>
        <taxon>Tissierellales</taxon>
        <taxon>Peptoniphilaceae</taxon>
        <taxon>Aedoeadaptatus</taxon>
    </lineage>
</organism>
<evidence type="ECO:0000259" key="23">
    <source>
        <dbReference type="PROSITE" id="PS51337"/>
    </source>
</evidence>
<gene>
    <name evidence="24" type="ORF">AAA081_04875</name>
</gene>
<dbReference type="Proteomes" id="UP001481872">
    <property type="component" value="Unassembled WGS sequence"/>
</dbReference>
<evidence type="ECO:0000256" key="18">
    <source>
        <dbReference type="ARBA" id="ARBA00031040"/>
    </source>
</evidence>
<keyword evidence="16" id="KW-0170">Cobalt</keyword>
<evidence type="ECO:0000256" key="11">
    <source>
        <dbReference type="ARBA" id="ARBA00022679"/>
    </source>
</evidence>
<evidence type="ECO:0000256" key="15">
    <source>
        <dbReference type="ARBA" id="ARBA00023167"/>
    </source>
</evidence>
<dbReference type="PROSITE" id="PS50970">
    <property type="entry name" value="HCY"/>
    <property type="match status" value="1"/>
</dbReference>
<evidence type="ECO:0000256" key="8">
    <source>
        <dbReference type="ARBA" id="ARBA00022603"/>
    </source>
</evidence>
<reference evidence="24 25" key="1">
    <citation type="submission" date="2024-04" db="EMBL/GenBank/DDBJ databases">
        <title>Human intestinal bacterial collection.</title>
        <authorList>
            <person name="Pauvert C."/>
            <person name="Hitch T.C.A."/>
            <person name="Clavel T."/>
        </authorList>
    </citation>
    <scope>NUCLEOTIDE SEQUENCE [LARGE SCALE GENOMIC DNA]</scope>
    <source>
        <strain evidence="24 25">CLA-SR-H026</strain>
    </source>
</reference>
<dbReference type="InterPro" id="IPR006158">
    <property type="entry name" value="Cobalamin-bd"/>
</dbReference>
<dbReference type="InterPro" id="IPR003759">
    <property type="entry name" value="Cbl-bd_cap"/>
</dbReference>
<evidence type="ECO:0000259" key="20">
    <source>
        <dbReference type="PROSITE" id="PS50970"/>
    </source>
</evidence>
<evidence type="ECO:0000256" key="1">
    <source>
        <dbReference type="ARBA" id="ARBA00001700"/>
    </source>
</evidence>
<evidence type="ECO:0000256" key="6">
    <source>
        <dbReference type="ARBA" id="ARBA00012032"/>
    </source>
</evidence>
<dbReference type="Pfam" id="PF02310">
    <property type="entry name" value="B12-binding"/>
    <property type="match status" value="1"/>
</dbReference>
<feature type="binding site" evidence="19">
    <location>
        <position position="206"/>
    </location>
    <ligand>
        <name>Zn(2+)</name>
        <dbReference type="ChEBI" id="CHEBI:29105"/>
    </ligand>
</feature>
<dbReference type="SUPFAM" id="SSF52242">
    <property type="entry name" value="Cobalamin (vitamin B12)-binding domain"/>
    <property type="match status" value="1"/>
</dbReference>
<dbReference type="PROSITE" id="PS51337">
    <property type="entry name" value="B12_BINDING_NTER"/>
    <property type="match status" value="1"/>
</dbReference>
<keyword evidence="13 19" id="KW-0479">Metal-binding</keyword>
<dbReference type="PROSITE" id="PS50972">
    <property type="entry name" value="PTERIN_BINDING"/>
    <property type="match status" value="1"/>
</dbReference>
<evidence type="ECO:0000256" key="14">
    <source>
        <dbReference type="ARBA" id="ARBA00022833"/>
    </source>
</evidence>
<dbReference type="InterPro" id="IPR003726">
    <property type="entry name" value="HCY_dom"/>
</dbReference>
<dbReference type="InterPro" id="IPR036594">
    <property type="entry name" value="Meth_synthase_dom"/>
</dbReference>
<dbReference type="InterPro" id="IPR000489">
    <property type="entry name" value="Pterin-binding_dom"/>
</dbReference>
<evidence type="ECO:0000256" key="4">
    <source>
        <dbReference type="ARBA" id="ARBA00005178"/>
    </source>
</evidence>
<dbReference type="RefSeq" id="WP_349053903.1">
    <property type="nucleotide sequence ID" value="NZ_JBBNPS010000010.1"/>
</dbReference>
<keyword evidence="9" id="KW-0028">Amino-acid biosynthesis</keyword>
<dbReference type="PANTHER" id="PTHR45833">
    <property type="entry name" value="METHIONINE SYNTHASE"/>
    <property type="match status" value="1"/>
</dbReference>
<comment type="caution">
    <text evidence="24">The sequence shown here is derived from an EMBL/GenBank/DDBJ whole genome shotgun (WGS) entry which is preliminary data.</text>
</comment>
<keyword evidence="11 19" id="KW-0808">Transferase</keyword>
<evidence type="ECO:0000256" key="19">
    <source>
        <dbReference type="PROSITE-ProRule" id="PRU00333"/>
    </source>
</evidence>
<dbReference type="InterPro" id="IPR011005">
    <property type="entry name" value="Dihydropteroate_synth-like_sf"/>
</dbReference>
<dbReference type="SUPFAM" id="SSF51717">
    <property type="entry name" value="Dihydropteroate synthetase-like"/>
    <property type="match status" value="1"/>
</dbReference>
<dbReference type="Gene3D" id="3.40.50.280">
    <property type="entry name" value="Cobalamin-binding domain"/>
    <property type="match status" value="1"/>
</dbReference>
<feature type="domain" description="Pterin-binding" evidence="21">
    <location>
        <begin position="315"/>
        <end position="558"/>
    </location>
</feature>
<evidence type="ECO:0000256" key="5">
    <source>
        <dbReference type="ARBA" id="ARBA00010398"/>
    </source>
</evidence>
<dbReference type="PROSITE" id="PS51332">
    <property type="entry name" value="B12_BINDING"/>
    <property type="match status" value="1"/>
</dbReference>
<keyword evidence="25" id="KW-1185">Reference proteome</keyword>
<name>A0ABV1J6T5_9FIRM</name>
<comment type="function">
    <text evidence="17">Catalyzes the transfer of a methyl group from methyl-cobalamin to homocysteine, yielding enzyme-bound cob(I)alamin and methionine. Subsequently, remethylates the cofactor using methyltetrahydrofolate.</text>
</comment>
<evidence type="ECO:0000256" key="3">
    <source>
        <dbReference type="ARBA" id="ARBA00001956"/>
    </source>
</evidence>
<evidence type="ECO:0000259" key="22">
    <source>
        <dbReference type="PROSITE" id="PS51332"/>
    </source>
</evidence>
<sequence length="790" mass="84224">MTSLLDSLKNGRLYYDGACGTYLQAQGLEAGALPELLNIDAPEVIVDMHRAYLKSGADIILTNTFGANRFKFADDHVSVETVVAAAVANGKAAVEAEAHGYVSLDIGPLGKILAPLGDVAFEDAYDCFKEIVLAGAEAGADLITIETMSDTYEIKAALLAAKENSDLPVFVTAAFQEDGRLLTGCDMDAYVEMVTALGADAMGMNCSFGPVQTLPLMEKMASLSTIPLIVSPNAGLPSIKDGKTTYDIDAEAFSDYMIQFAEMGVGVLGGCCGTLPAYIEKTVEKTRAIPVSSPKGRPRSAVSSYTHVVDFDEKPVMIGERLNPTGKKYLGQALKDRHTSAVLAIALEEEEDGAHVLDVNVGVPGLNEVAVLPEMIRALQGVCDLPLAIDTSNPVAMEAAARIYNGRPLLNSVSGKKSTMDAVFPIAKKYGGLCVALLLDDEGIPKTVEKRMAIADAILEEGARYGLGHEAFLFDPLAMTISSQKDGAVVVLETLRRLKARGLHSTLGVSNISFGLPNRELINSNFYAMCLAAGLSGGIVNPSSALMQKAYKSSMALLGCDPDFSDFIAAFTEEEKTAAHAGDRDLSYAIEKGLSKDAKDMTVALLSDHSPIDIINGYLVPSLDKVGRGFEEKTLFLPQLLRAADAAASAFTVIRAKMDEEGNVAENKGRILVATVKGDIHDIGKNIVKALLENYGFDILDLGKDVSPEKIVAAVKEEHIPLVGLSALMTTTVPFMEETIDLLKKQAPDTKVMVGGAVLTKDYAEEIGAHVYCKDAMASVRFSESFFEDK</sequence>
<dbReference type="Pfam" id="PF02574">
    <property type="entry name" value="S-methyl_trans"/>
    <property type="match status" value="1"/>
</dbReference>
<dbReference type="SUPFAM" id="SSF47644">
    <property type="entry name" value="Methionine synthase domain"/>
    <property type="match status" value="1"/>
</dbReference>
<dbReference type="Gene3D" id="1.10.1240.10">
    <property type="entry name" value="Methionine synthase domain"/>
    <property type="match status" value="1"/>
</dbReference>
<dbReference type="SMART" id="SM01018">
    <property type="entry name" value="B12-binding_2"/>
    <property type="match status" value="1"/>
</dbReference>
<feature type="domain" description="B12-binding" evidence="22">
    <location>
        <begin position="668"/>
        <end position="790"/>
    </location>
</feature>
<keyword evidence="15" id="KW-0486">Methionine biosynthesis</keyword>
<dbReference type="InterPro" id="IPR050554">
    <property type="entry name" value="Met_Synthase/Corrinoid"/>
</dbReference>
<evidence type="ECO:0000256" key="7">
    <source>
        <dbReference type="ARBA" id="ARBA00013998"/>
    </source>
</evidence>
<evidence type="ECO:0000256" key="16">
    <source>
        <dbReference type="ARBA" id="ARBA00023285"/>
    </source>
</evidence>
<feature type="domain" description="Hcy-binding" evidence="20">
    <location>
        <begin position="1"/>
        <end position="286"/>
    </location>
</feature>
<dbReference type="Pfam" id="PF00809">
    <property type="entry name" value="Pterin_bind"/>
    <property type="match status" value="1"/>
</dbReference>
<keyword evidence="14 19" id="KW-0862">Zinc</keyword>
<comment type="pathway">
    <text evidence="4">Amino-acid biosynthesis; L-methionine biosynthesis via de novo pathway; L-methionine from L-homocysteine (MetH route): step 1/1.</text>
</comment>
<comment type="similarity">
    <text evidence="5">Belongs to the vitamin-B12 dependent methionine synthase family.</text>
</comment>
<evidence type="ECO:0000256" key="2">
    <source>
        <dbReference type="ARBA" id="ARBA00001947"/>
    </source>
</evidence>
<evidence type="ECO:0000256" key="12">
    <source>
        <dbReference type="ARBA" id="ARBA00022691"/>
    </source>
</evidence>
<dbReference type="InterPro" id="IPR036724">
    <property type="entry name" value="Cobalamin-bd_sf"/>
</dbReference>
<dbReference type="Gene3D" id="3.20.20.20">
    <property type="entry name" value="Dihydropteroate synthase-like"/>
    <property type="match status" value="1"/>
</dbReference>
<keyword evidence="10" id="KW-0846">Cobalamin</keyword>
<dbReference type="InterPro" id="IPR036589">
    <property type="entry name" value="HCY_dom_sf"/>
</dbReference>
<evidence type="ECO:0000256" key="9">
    <source>
        <dbReference type="ARBA" id="ARBA00022605"/>
    </source>
</evidence>
<dbReference type="PANTHER" id="PTHR45833:SF1">
    <property type="entry name" value="METHIONINE SYNTHASE"/>
    <property type="match status" value="1"/>
</dbReference>
<dbReference type="Pfam" id="PF02607">
    <property type="entry name" value="B12-binding_2"/>
    <property type="match status" value="1"/>
</dbReference>
<keyword evidence="12" id="KW-0949">S-adenosyl-L-methionine</keyword>
<evidence type="ECO:0000259" key="21">
    <source>
        <dbReference type="PROSITE" id="PS50972"/>
    </source>
</evidence>
<comment type="cofactor">
    <cofactor evidence="2 19">
        <name>Zn(2+)</name>
        <dbReference type="ChEBI" id="CHEBI:29105"/>
    </cofactor>
</comment>
<dbReference type="SUPFAM" id="SSF82282">
    <property type="entry name" value="Homocysteine S-methyltransferase"/>
    <property type="match status" value="1"/>
</dbReference>
<feature type="binding site" evidence="19">
    <location>
        <position position="271"/>
    </location>
    <ligand>
        <name>Zn(2+)</name>
        <dbReference type="ChEBI" id="CHEBI:29105"/>
    </ligand>
</feature>
<keyword evidence="8 19" id="KW-0489">Methyltransferase</keyword>
<dbReference type="Gene3D" id="3.20.20.330">
    <property type="entry name" value="Homocysteine-binding-like domain"/>
    <property type="match status" value="1"/>
</dbReference>
<proteinExistence type="inferred from homology"/>
<evidence type="ECO:0000313" key="24">
    <source>
        <dbReference type="EMBL" id="MEQ3353635.1"/>
    </source>
</evidence>
<dbReference type="EC" id="2.1.1.13" evidence="6"/>
<feature type="domain" description="B12-binding N-terminal" evidence="23">
    <location>
        <begin position="573"/>
        <end position="666"/>
    </location>
</feature>
<comment type="cofactor">
    <cofactor evidence="3">
        <name>methylcob(III)alamin</name>
        <dbReference type="ChEBI" id="CHEBI:28115"/>
    </cofactor>
</comment>
<evidence type="ECO:0000313" key="25">
    <source>
        <dbReference type="Proteomes" id="UP001481872"/>
    </source>
</evidence>